<dbReference type="InterPro" id="IPR010982">
    <property type="entry name" value="Lambda_DNA-bd_dom_sf"/>
</dbReference>
<accession>D3VM42</accession>
<gene>
    <name evidence="2" type="ORF">XNC1_p0126</name>
</gene>
<proteinExistence type="predicted"/>
<dbReference type="KEGG" id="xne:XNC1_p0126"/>
<dbReference type="AlphaFoldDB" id="D3VM42"/>
<organism evidence="2 3">
    <name type="scientific">Xenorhabdus nematophila (strain ATCC 19061 / DSM 3370 / CCUG 14189 / LMG 1036 / NCIMB 9965 / AN6)</name>
    <dbReference type="NCBI Taxonomy" id="406817"/>
    <lineage>
        <taxon>Bacteria</taxon>
        <taxon>Pseudomonadati</taxon>
        <taxon>Pseudomonadota</taxon>
        <taxon>Gammaproteobacteria</taxon>
        <taxon>Enterobacterales</taxon>
        <taxon>Morganellaceae</taxon>
        <taxon>Xenorhabdus</taxon>
    </lineage>
</organism>
<dbReference type="GO" id="GO:0003677">
    <property type="term" value="F:DNA binding"/>
    <property type="evidence" value="ECO:0007669"/>
    <property type="project" value="InterPro"/>
</dbReference>
<evidence type="ECO:0000259" key="1">
    <source>
        <dbReference type="PROSITE" id="PS50943"/>
    </source>
</evidence>
<dbReference type="Pfam" id="PF01381">
    <property type="entry name" value="HTH_3"/>
    <property type="match status" value="1"/>
</dbReference>
<dbReference type="GeneID" id="25361691"/>
<dbReference type="eggNOG" id="COG1396">
    <property type="taxonomic scope" value="Bacteria"/>
</dbReference>
<keyword evidence="3" id="KW-1185">Reference proteome</keyword>
<sequence>MIENSQAKTIQKNIYMNANRLIEARKFRGLSQRELGEALGITDSETAGQHISKYERGVRLPPYKTVREIAKILDMPPCYFYIDDDDLSAEEVQIFYEKCLSHKSERRFISDLIEKNQEYEKVINSIKKTVNSVKTS</sequence>
<protein>
    <submittedName>
        <fullName evidence="2">DNA binding protein</fullName>
    </submittedName>
</protein>
<dbReference type="PROSITE" id="PS50943">
    <property type="entry name" value="HTH_CROC1"/>
    <property type="match status" value="1"/>
</dbReference>
<feature type="domain" description="HTH cro/C1-type" evidence="1">
    <location>
        <begin position="21"/>
        <end position="80"/>
    </location>
</feature>
<geneLocation type="plasmid" evidence="2 3">
    <name>XNC1_p</name>
</geneLocation>
<dbReference type="SMART" id="SM00530">
    <property type="entry name" value="HTH_XRE"/>
    <property type="match status" value="1"/>
</dbReference>
<dbReference type="RefSeq" id="WP_013141637.1">
    <property type="nucleotide sequence ID" value="NC_014170.1"/>
</dbReference>
<dbReference type="HOGENOM" id="CLU_066192_10_1_6"/>
<dbReference type="Gene3D" id="1.10.260.40">
    <property type="entry name" value="lambda repressor-like DNA-binding domains"/>
    <property type="match status" value="1"/>
</dbReference>
<reference evidence="2 3" key="1">
    <citation type="journal article" date="2011" name="PLoS ONE">
        <title>The entomopathogenic bacterial endosymbionts xenorhabdus and photorhabdus: convergent lifestyles from divergent genomes.</title>
        <authorList>
            <person name="Chaston J.M."/>
            <person name="Suen G."/>
            <person name="Tucker S.L."/>
            <person name="Andersen A.W."/>
            <person name="Bhasin A."/>
            <person name="Bode E."/>
            <person name="Bode H.B."/>
            <person name="Brachmann A.O."/>
            <person name="Cowles C.E."/>
            <person name="Cowles K.N."/>
            <person name="Darby C."/>
            <person name="de Leon L."/>
            <person name="Drace K."/>
            <person name="Du Z."/>
            <person name="Givaudan A."/>
            <person name="Herbert Tran E.E."/>
            <person name="Jewell K.A."/>
            <person name="Knack J.J."/>
            <person name="Krasomil-Osterfeld K.C."/>
            <person name="Kukor R."/>
            <person name="Lanois A."/>
            <person name="Latreille P."/>
            <person name="Leimgruber N.K."/>
            <person name="Lipke C.M."/>
            <person name="Liu R."/>
            <person name="Lu X."/>
            <person name="Martens E.C."/>
            <person name="Marri P.R."/>
            <person name="Medigue C."/>
            <person name="Menard M.L."/>
            <person name="Miller N.M."/>
            <person name="Morales-Soto N."/>
            <person name="Norton S."/>
            <person name="Ogier J.C."/>
            <person name="Orchard S.S."/>
            <person name="Park D."/>
            <person name="Park Y."/>
            <person name="Qurollo B.A."/>
            <person name="Sugar D.R."/>
            <person name="Richards G.R."/>
            <person name="Rouy Z."/>
            <person name="Slominski B."/>
            <person name="Slominski K."/>
            <person name="Snyder H."/>
            <person name="Tjaden B.C."/>
            <person name="van der Hoeven R."/>
            <person name="Welch R.D."/>
            <person name="Wheeler C."/>
            <person name="Xiang B."/>
            <person name="Barbazuk B."/>
            <person name="Gaudriault S."/>
            <person name="Goodner B."/>
            <person name="Slater S.C."/>
            <person name="Forst S."/>
            <person name="Goldman B.S."/>
            <person name="Goodrich-Blair H."/>
        </authorList>
    </citation>
    <scope>NUCLEOTIDE SEQUENCE [LARGE SCALE GENOMIC DNA]</scope>
    <source>
        <strain evidence="3">ATCC 19061 / DSM 3370 / CCUG 14189 / LMG 1036 / NCIMB 9965 / AN6</strain>
    </source>
</reference>
<dbReference type="SUPFAM" id="SSF47413">
    <property type="entry name" value="lambda repressor-like DNA-binding domains"/>
    <property type="match status" value="1"/>
</dbReference>
<name>D3VM42_XENNA</name>
<dbReference type="InterPro" id="IPR001387">
    <property type="entry name" value="Cro/C1-type_HTH"/>
</dbReference>
<dbReference type="EMBL" id="FN667743">
    <property type="protein sequence ID" value="CBJ92994.1"/>
    <property type="molecule type" value="Genomic_DNA"/>
</dbReference>
<keyword evidence="2" id="KW-0614">Plasmid</keyword>
<dbReference type="CDD" id="cd00093">
    <property type="entry name" value="HTH_XRE"/>
    <property type="match status" value="1"/>
</dbReference>
<evidence type="ECO:0000313" key="3">
    <source>
        <dbReference type="Proteomes" id="UP000008075"/>
    </source>
</evidence>
<dbReference type="Proteomes" id="UP000008075">
    <property type="component" value="Plasmid XNC1_p"/>
</dbReference>
<evidence type="ECO:0000313" key="2">
    <source>
        <dbReference type="EMBL" id="CBJ92994.1"/>
    </source>
</evidence>